<protein>
    <recommendedName>
        <fullName evidence="3">SpoVT-AbrB domain-containing protein</fullName>
    </recommendedName>
</protein>
<evidence type="ECO:0000313" key="2">
    <source>
        <dbReference type="Proteomes" id="UP000229615"/>
    </source>
</evidence>
<organism evidence="1 2">
    <name type="scientific">Candidatus Harrisonbacteria bacterium CG10_big_fil_rev_8_21_14_0_10_44_23</name>
    <dbReference type="NCBI Taxonomy" id="1974585"/>
    <lineage>
        <taxon>Bacteria</taxon>
        <taxon>Candidatus Harrisoniibacteriota</taxon>
    </lineage>
</organism>
<dbReference type="EMBL" id="PFBB01000031">
    <property type="protein sequence ID" value="PIR88330.1"/>
    <property type="molecule type" value="Genomic_DNA"/>
</dbReference>
<evidence type="ECO:0000313" key="1">
    <source>
        <dbReference type="EMBL" id="PIR88330.1"/>
    </source>
</evidence>
<dbReference type="Proteomes" id="UP000229615">
    <property type="component" value="Unassembled WGS sequence"/>
</dbReference>
<comment type="caution">
    <text evidence="1">The sequence shown here is derived from an EMBL/GenBank/DDBJ whole genome shotgun (WGS) entry which is preliminary data.</text>
</comment>
<reference evidence="2" key="1">
    <citation type="submission" date="2017-09" db="EMBL/GenBank/DDBJ databases">
        <title>Depth-based differentiation of microbial function through sediment-hosted aquifers and enrichment of novel symbionts in the deep terrestrial subsurface.</title>
        <authorList>
            <person name="Probst A.J."/>
            <person name="Ladd B."/>
            <person name="Jarett J.K."/>
            <person name="Geller-Mcgrath D.E."/>
            <person name="Sieber C.M.K."/>
            <person name="Emerson J.B."/>
            <person name="Anantharaman K."/>
            <person name="Thomas B.C."/>
            <person name="Malmstrom R."/>
            <person name="Stieglmeier M."/>
            <person name="Klingl A."/>
            <person name="Woyke T."/>
            <person name="Ryan C.M."/>
            <person name="Banfield J.F."/>
        </authorList>
    </citation>
    <scope>NUCLEOTIDE SEQUENCE [LARGE SCALE GENOMIC DNA]</scope>
</reference>
<dbReference type="AlphaFoldDB" id="A0A2H0UPJ2"/>
<accession>A0A2H0UPJ2</accession>
<gene>
    <name evidence="1" type="ORF">COU09_02745</name>
</gene>
<sequence length="68" mass="7950">MIIVIIKYMARRKLENRDVRKLNQSGKSGISVNLPISYVRDLKWKRGQKVVVKRIKGGLQIKDWRSPS</sequence>
<name>A0A2H0UPJ2_9BACT</name>
<proteinExistence type="predicted"/>
<evidence type="ECO:0008006" key="3">
    <source>
        <dbReference type="Google" id="ProtNLM"/>
    </source>
</evidence>